<dbReference type="AlphaFoldDB" id="A0A165HIC7"/>
<evidence type="ECO:0000313" key="7">
    <source>
        <dbReference type="Proteomes" id="UP000076871"/>
    </source>
</evidence>
<evidence type="ECO:0000259" key="5">
    <source>
        <dbReference type="Pfam" id="PF13877"/>
    </source>
</evidence>
<gene>
    <name evidence="6" type="ORF">LAESUDRAFT_641220</name>
</gene>
<dbReference type="GO" id="GO:0101031">
    <property type="term" value="C:protein folding chaperone complex"/>
    <property type="evidence" value="ECO:0007669"/>
    <property type="project" value="TreeGrafter"/>
</dbReference>
<dbReference type="GeneID" id="63820678"/>
<evidence type="ECO:0000313" key="6">
    <source>
        <dbReference type="EMBL" id="KZT11767.1"/>
    </source>
</evidence>
<evidence type="ECO:0000256" key="3">
    <source>
        <dbReference type="ARBA" id="ARBA00038275"/>
    </source>
</evidence>
<dbReference type="PANTHER" id="PTHR46423:SF1">
    <property type="entry name" value="RNA POLYMERASE II-ASSOCIATED PROTEIN 3"/>
    <property type="match status" value="1"/>
</dbReference>
<keyword evidence="1" id="KW-0677">Repeat</keyword>
<organism evidence="6 7">
    <name type="scientific">Laetiporus sulphureus 93-53</name>
    <dbReference type="NCBI Taxonomy" id="1314785"/>
    <lineage>
        <taxon>Eukaryota</taxon>
        <taxon>Fungi</taxon>
        <taxon>Dikarya</taxon>
        <taxon>Basidiomycota</taxon>
        <taxon>Agaricomycotina</taxon>
        <taxon>Agaricomycetes</taxon>
        <taxon>Polyporales</taxon>
        <taxon>Laetiporus</taxon>
    </lineage>
</organism>
<dbReference type="InParanoid" id="A0A165HIC7"/>
<dbReference type="Gene3D" id="1.25.40.10">
    <property type="entry name" value="Tetratricopeptide repeat domain"/>
    <property type="match status" value="1"/>
</dbReference>
<dbReference type="InterPro" id="IPR051966">
    <property type="entry name" value="RPAP3"/>
</dbReference>
<dbReference type="SUPFAM" id="SSF48452">
    <property type="entry name" value="TPR-like"/>
    <property type="match status" value="1"/>
</dbReference>
<evidence type="ECO:0000256" key="2">
    <source>
        <dbReference type="ARBA" id="ARBA00022803"/>
    </source>
</evidence>
<protein>
    <recommendedName>
        <fullName evidence="4">RNA polymerase II-associated protein 3</fullName>
    </recommendedName>
</protein>
<comment type="similarity">
    <text evidence="3">Belongs to the RPAP3 family.</text>
</comment>
<evidence type="ECO:0000256" key="1">
    <source>
        <dbReference type="ARBA" id="ARBA00022737"/>
    </source>
</evidence>
<keyword evidence="7" id="KW-1185">Reference proteome</keyword>
<dbReference type="EMBL" id="KV427606">
    <property type="protein sequence ID" value="KZT11767.1"/>
    <property type="molecule type" value="Genomic_DNA"/>
</dbReference>
<evidence type="ECO:0000256" key="4">
    <source>
        <dbReference type="ARBA" id="ARBA00040133"/>
    </source>
</evidence>
<dbReference type="InterPro" id="IPR025986">
    <property type="entry name" value="RPAP3-like_C"/>
</dbReference>
<proteinExistence type="inferred from homology"/>
<keyword evidence="2" id="KW-0802">TPR repeat</keyword>
<dbReference type="Pfam" id="PF13877">
    <property type="entry name" value="RPAP3_C"/>
    <property type="match status" value="1"/>
</dbReference>
<sequence>MSTTKAQAEKDKGNAAFKAGDFTTAVGHYSAAIVADSSDPTFPLNRAAAYLKLGKNQDAERDCSTVLRLDARNVKALFRRGQAKVALQKLREAQDAESNGIVTPIKPPMTLLNLTKQWDRWKSSSERWALINEIPPSALPSLFQSSLEPSLLAELLHVFRDALSSGVDPSTAVRVQEYMLGLARVPRFSTVVLFMNKEERALAREVWSLAGGAEGAEGVRAWKMS</sequence>
<dbReference type="STRING" id="1314785.A0A165HIC7"/>
<reference evidence="6 7" key="1">
    <citation type="journal article" date="2016" name="Mol. Biol. Evol.">
        <title>Comparative Genomics of Early-Diverging Mushroom-Forming Fungi Provides Insights into the Origins of Lignocellulose Decay Capabilities.</title>
        <authorList>
            <person name="Nagy L.G."/>
            <person name="Riley R."/>
            <person name="Tritt A."/>
            <person name="Adam C."/>
            <person name="Daum C."/>
            <person name="Floudas D."/>
            <person name="Sun H."/>
            <person name="Yadav J.S."/>
            <person name="Pangilinan J."/>
            <person name="Larsson K.H."/>
            <person name="Matsuura K."/>
            <person name="Barry K."/>
            <person name="Labutti K."/>
            <person name="Kuo R."/>
            <person name="Ohm R.A."/>
            <person name="Bhattacharya S.S."/>
            <person name="Shirouzu T."/>
            <person name="Yoshinaga Y."/>
            <person name="Martin F.M."/>
            <person name="Grigoriev I.V."/>
            <person name="Hibbett D.S."/>
        </authorList>
    </citation>
    <scope>NUCLEOTIDE SEQUENCE [LARGE SCALE GENOMIC DNA]</scope>
    <source>
        <strain evidence="6 7">93-53</strain>
    </source>
</reference>
<dbReference type="Proteomes" id="UP000076871">
    <property type="component" value="Unassembled WGS sequence"/>
</dbReference>
<accession>A0A165HIC7</accession>
<dbReference type="RefSeq" id="XP_040769415.1">
    <property type="nucleotide sequence ID" value="XM_040903648.1"/>
</dbReference>
<dbReference type="SMART" id="SM00028">
    <property type="entry name" value="TPR"/>
    <property type="match status" value="2"/>
</dbReference>
<dbReference type="PANTHER" id="PTHR46423">
    <property type="entry name" value="RNA POLYMERASE II-ASSOCIATED PROTEIN 3"/>
    <property type="match status" value="1"/>
</dbReference>
<dbReference type="InterPro" id="IPR011990">
    <property type="entry name" value="TPR-like_helical_dom_sf"/>
</dbReference>
<dbReference type="InterPro" id="IPR019734">
    <property type="entry name" value="TPR_rpt"/>
</dbReference>
<feature type="domain" description="RNA-polymerase II-associated protein 3-like C-terminal" evidence="5">
    <location>
        <begin position="107"/>
        <end position="200"/>
    </location>
</feature>
<name>A0A165HIC7_9APHY</name>
<dbReference type="OrthoDB" id="629492at2759"/>